<proteinExistence type="predicted"/>
<sequence length="54" mass="5834">MISLTTAKTPAYTCGRELSGDKLEISATKVQVGSKPHLNQVFFIIGGGVYDDKF</sequence>
<evidence type="ECO:0000313" key="2">
    <source>
        <dbReference type="Proteomes" id="UP000199337"/>
    </source>
</evidence>
<reference evidence="2" key="1">
    <citation type="submission" date="2016-10" db="EMBL/GenBank/DDBJ databases">
        <authorList>
            <person name="Varghese N."/>
            <person name="Submissions S."/>
        </authorList>
    </citation>
    <scope>NUCLEOTIDE SEQUENCE [LARGE SCALE GENOMIC DNA]</scope>
    <source>
        <strain evidence="2">DSM 17038</strain>
    </source>
</reference>
<keyword evidence="2" id="KW-1185">Reference proteome</keyword>
<dbReference type="Proteomes" id="UP000199337">
    <property type="component" value="Unassembled WGS sequence"/>
</dbReference>
<gene>
    <name evidence="1" type="ORF">SAMN05660649_01887</name>
</gene>
<evidence type="ECO:0000313" key="1">
    <source>
        <dbReference type="EMBL" id="SFG51151.1"/>
    </source>
</evidence>
<name>A0A1I2SMQ5_9FIRM</name>
<accession>A0A1I2SMQ5</accession>
<dbReference type="AlphaFoldDB" id="A0A1I2SMQ5"/>
<organism evidence="1 2">
    <name type="scientific">Desulfotruncus arcticus DSM 17038</name>
    <dbReference type="NCBI Taxonomy" id="1121424"/>
    <lineage>
        <taxon>Bacteria</taxon>
        <taxon>Bacillati</taxon>
        <taxon>Bacillota</taxon>
        <taxon>Clostridia</taxon>
        <taxon>Eubacteriales</taxon>
        <taxon>Desulfallaceae</taxon>
        <taxon>Desulfotruncus</taxon>
    </lineage>
</organism>
<protein>
    <submittedName>
        <fullName evidence="1">Uncharacterized protein</fullName>
    </submittedName>
</protein>
<dbReference type="EMBL" id="FOOX01000005">
    <property type="protein sequence ID" value="SFG51151.1"/>
    <property type="molecule type" value="Genomic_DNA"/>
</dbReference>